<dbReference type="InterPro" id="IPR006140">
    <property type="entry name" value="D-isomer_DH_NAD-bd"/>
</dbReference>
<feature type="domain" description="D-isomer specific 2-hydroxyacid dehydrogenase NAD-binding" evidence="4">
    <location>
        <begin position="146"/>
        <end position="344"/>
    </location>
</feature>
<dbReference type="Gene3D" id="3.40.50.720">
    <property type="entry name" value="NAD(P)-binding Rossmann-like Domain"/>
    <property type="match status" value="2"/>
</dbReference>
<dbReference type="OrthoDB" id="298012at2759"/>
<evidence type="ECO:0000256" key="1">
    <source>
        <dbReference type="ARBA" id="ARBA00005854"/>
    </source>
</evidence>
<dbReference type="InterPro" id="IPR050857">
    <property type="entry name" value="D-2-hydroxyacid_DH"/>
</dbReference>
<accession>A0A3N2PYY2</accession>
<dbReference type="RefSeq" id="XP_028467442.1">
    <property type="nucleotide sequence ID" value="XM_028613438.1"/>
</dbReference>
<dbReference type="SUPFAM" id="SSF51735">
    <property type="entry name" value="NAD(P)-binding Rossmann-fold domains"/>
    <property type="match status" value="1"/>
</dbReference>
<dbReference type="SUPFAM" id="SSF52283">
    <property type="entry name" value="Formate/glycerate dehydrogenase catalytic domain-like"/>
    <property type="match status" value="1"/>
</dbReference>
<dbReference type="GO" id="GO:0016491">
    <property type="term" value="F:oxidoreductase activity"/>
    <property type="evidence" value="ECO:0007669"/>
    <property type="project" value="UniProtKB-KW"/>
</dbReference>
<reference evidence="5 6" key="1">
    <citation type="journal article" date="2018" name="Mol. Ecol.">
        <title>The obligate alkalophilic soda-lake fungus Sodiomyces alkalinus has shifted to a protein diet.</title>
        <authorList>
            <person name="Grum-Grzhimaylo A.A."/>
            <person name="Falkoski D.L."/>
            <person name="van den Heuvel J."/>
            <person name="Valero-Jimenez C.A."/>
            <person name="Min B."/>
            <person name="Choi I.G."/>
            <person name="Lipzen A."/>
            <person name="Daum C.G."/>
            <person name="Aanen D.K."/>
            <person name="Tsang A."/>
            <person name="Henrissat B."/>
            <person name="Bilanenko E.N."/>
            <person name="de Vries R.P."/>
            <person name="van Kan J.A.L."/>
            <person name="Grigoriev I.V."/>
            <person name="Debets A.J.M."/>
        </authorList>
    </citation>
    <scope>NUCLEOTIDE SEQUENCE [LARGE SCALE GENOMIC DNA]</scope>
    <source>
        <strain evidence="5 6">F11</strain>
    </source>
</reference>
<evidence type="ECO:0000313" key="6">
    <source>
        <dbReference type="Proteomes" id="UP000272025"/>
    </source>
</evidence>
<dbReference type="EMBL" id="ML119053">
    <property type="protein sequence ID" value="ROT39636.1"/>
    <property type="molecule type" value="Genomic_DNA"/>
</dbReference>
<keyword evidence="6" id="KW-1185">Reference proteome</keyword>
<dbReference type="AlphaFoldDB" id="A0A3N2PYY2"/>
<dbReference type="PROSITE" id="PS00671">
    <property type="entry name" value="D_2_HYDROXYACID_DH_3"/>
    <property type="match status" value="1"/>
</dbReference>
<dbReference type="InterPro" id="IPR029753">
    <property type="entry name" value="D-isomer_DH_CS"/>
</dbReference>
<evidence type="ECO:0000313" key="5">
    <source>
        <dbReference type="EMBL" id="ROT39636.1"/>
    </source>
</evidence>
<evidence type="ECO:0000259" key="4">
    <source>
        <dbReference type="Pfam" id="PF02826"/>
    </source>
</evidence>
<keyword evidence="2" id="KW-0560">Oxidoreductase</keyword>
<dbReference type="GeneID" id="39581916"/>
<dbReference type="Proteomes" id="UP000272025">
    <property type="component" value="Unassembled WGS sequence"/>
</dbReference>
<keyword evidence="3" id="KW-0520">NAD</keyword>
<sequence>MASNDEQQCSIAVLDDYQGISIPHFDKLDRTVFSVTTFRDTLSPWGHPDTPQHVKEALVHRLEPFQVICTMRERTPFPKALIARLPNLRLLLTTGLRNASLDLPALSAASIPVAGTTDSATAARTRAGSSPPGAANSTSTTEHAAALILAAARNLARDDLAVKSGLWQTGLAVGLAGKTLGVVGLGRLGAATARTMHLAFGMRIAAWSPNLTQETADRRAVEMGLPVEIPGVVPPERTFRAVDRAALFAASDVVSVHLVLSERSRGLVAADDLGRMKKTAILVNTSRGPLVEEADLLDVLKKGRIRAAALDVFALEPLPFDSEWRTTKWGQEGRSHVVLTPHMGYVEQDTLDAWYAQQVENIRRWHAGQPLINPLT</sequence>
<gene>
    <name evidence="5" type="ORF">SODALDRAFT_349813</name>
</gene>
<dbReference type="PANTHER" id="PTHR42789">
    <property type="entry name" value="D-ISOMER SPECIFIC 2-HYDROXYACID DEHYDROGENASE FAMILY PROTEIN (AFU_ORTHOLOGUE AFUA_6G10090)"/>
    <property type="match status" value="1"/>
</dbReference>
<dbReference type="CDD" id="cd12169">
    <property type="entry name" value="PGDH_like_1"/>
    <property type="match status" value="1"/>
</dbReference>
<proteinExistence type="inferred from homology"/>
<protein>
    <submittedName>
        <fullName evidence="5">D-3-phosphoglycerate dehydrogenase</fullName>
    </submittedName>
</protein>
<dbReference type="InterPro" id="IPR036291">
    <property type="entry name" value="NAD(P)-bd_dom_sf"/>
</dbReference>
<dbReference type="STRING" id="1314773.A0A3N2PYY2"/>
<name>A0A3N2PYY2_SODAK</name>
<dbReference type="PANTHER" id="PTHR42789:SF1">
    <property type="entry name" value="D-ISOMER SPECIFIC 2-HYDROXYACID DEHYDROGENASE FAMILY PROTEIN (AFU_ORTHOLOGUE AFUA_6G10090)"/>
    <property type="match status" value="1"/>
</dbReference>
<dbReference type="Pfam" id="PF02826">
    <property type="entry name" value="2-Hacid_dh_C"/>
    <property type="match status" value="1"/>
</dbReference>
<evidence type="ECO:0000256" key="3">
    <source>
        <dbReference type="ARBA" id="ARBA00023027"/>
    </source>
</evidence>
<organism evidence="5 6">
    <name type="scientific">Sodiomyces alkalinus (strain CBS 110278 / VKM F-3762 / F11)</name>
    <name type="common">Alkaliphilic filamentous fungus</name>
    <dbReference type="NCBI Taxonomy" id="1314773"/>
    <lineage>
        <taxon>Eukaryota</taxon>
        <taxon>Fungi</taxon>
        <taxon>Dikarya</taxon>
        <taxon>Ascomycota</taxon>
        <taxon>Pezizomycotina</taxon>
        <taxon>Sordariomycetes</taxon>
        <taxon>Hypocreomycetidae</taxon>
        <taxon>Glomerellales</taxon>
        <taxon>Plectosphaerellaceae</taxon>
        <taxon>Sodiomyces</taxon>
    </lineage>
</organism>
<evidence type="ECO:0000256" key="2">
    <source>
        <dbReference type="ARBA" id="ARBA00023002"/>
    </source>
</evidence>
<dbReference type="GO" id="GO:0051287">
    <property type="term" value="F:NAD binding"/>
    <property type="evidence" value="ECO:0007669"/>
    <property type="project" value="InterPro"/>
</dbReference>
<comment type="similarity">
    <text evidence="1">Belongs to the D-isomer specific 2-hydroxyacid dehydrogenase family.</text>
</comment>